<evidence type="ECO:0000259" key="12">
    <source>
        <dbReference type="PROSITE" id="PS50880"/>
    </source>
</evidence>
<dbReference type="SMART" id="SM00436">
    <property type="entry name" value="TOP1Bc"/>
    <property type="match status" value="1"/>
</dbReference>
<evidence type="ECO:0000313" key="15">
    <source>
        <dbReference type="Proteomes" id="UP000041882"/>
    </source>
</evidence>
<keyword evidence="15" id="KW-1185">Reference proteome</keyword>
<dbReference type="GO" id="GO:0006265">
    <property type="term" value="P:DNA topological change"/>
    <property type="evidence" value="ECO:0007669"/>
    <property type="project" value="InterPro"/>
</dbReference>
<dbReference type="GO" id="GO:0003677">
    <property type="term" value="F:DNA binding"/>
    <property type="evidence" value="ECO:0007669"/>
    <property type="project" value="UniProtKB-KW"/>
</dbReference>
<feature type="domain" description="Toprim" evidence="12">
    <location>
        <begin position="1"/>
        <end position="132"/>
    </location>
</feature>
<keyword evidence="5" id="KW-0799">Topoisomerase</keyword>
<sequence>MRVFIAEKPALAKVIADALGAGVRKDGYIQCGSDVVTWCVGHILELSPPEAHNPAYAKWNAADLPLKLRPAQYQPKENTAAQFKVVQQLVGQATEIVHAGDPDDEGQLLVDEVLTYCHSTCPVKRVLINDLNTAAAKKALANLRDNREFLGLSQKALARSIGDQLYGFNMTRAYTLAARKKGIEGVLSIGRVQTPILGLIVNRFNAFQNHSAAFFYSLSANIDVTGHRIVPRYQVPEGAPVDDKGRLIDESVANDVATACKGQPATVTASQTEEKSTPAPLPFSLLDLQAHMSKKFGLSAQQTLDLTQSLRENHKAITYNRSDCNYLTSEQFGDAAATLAAITIALPALAESLSEANPAQKGRAFDDKKVSAHTAIIPTTTAPNPTNMTADERQVYQAIATQYLAQFLPEKRYLAASATFAVNGHAFVAKATQTTQDGWTTLLSGAEDSEGESLEEAETTPFAALSALRNNDEGVCESVTVSKEKTKPLPLYTEATLLKDLQRVAKYVKDPKIRQLLKDRDAGKTGEHGGIGTPATRASMLETLQKRGFYTVEKKKLIPTELGLSFIASLPEIATAPDMTALWHEQQQMIEQGSFTVDEFLDALEDFIASQVNNVDLSGMSDGVPQTQSSQRPRLTAVCPKCNGAVVISAKVYACSGCDLKVWGEVASKKLTLPQVETLFSKGKTAVLKGFKSKAGKPFDAKLVLDTATGKVSFEFENKK</sequence>
<evidence type="ECO:0000256" key="4">
    <source>
        <dbReference type="ARBA" id="ARBA00022723"/>
    </source>
</evidence>
<evidence type="ECO:0000256" key="11">
    <source>
        <dbReference type="ARBA" id="ARBA00032877"/>
    </source>
</evidence>
<dbReference type="SUPFAM" id="SSF56712">
    <property type="entry name" value="Prokaryotic type I DNA topoisomerase"/>
    <property type="match status" value="1"/>
</dbReference>
<dbReference type="PROSITE" id="PS52039">
    <property type="entry name" value="TOPO_IA_2"/>
    <property type="match status" value="1"/>
</dbReference>
<evidence type="ECO:0000256" key="9">
    <source>
        <dbReference type="ARBA" id="ARBA00031985"/>
    </source>
</evidence>
<dbReference type="Pfam" id="PF13342">
    <property type="entry name" value="Toprim_Crpt"/>
    <property type="match status" value="1"/>
</dbReference>
<dbReference type="EMBL" id="CQAW01000029">
    <property type="protein sequence ID" value="CNI36913.1"/>
    <property type="molecule type" value="Genomic_DNA"/>
</dbReference>
<dbReference type="InterPro" id="IPR003602">
    <property type="entry name" value="Topo_IA_DNA-bd_dom"/>
</dbReference>
<dbReference type="InterPro" id="IPR023405">
    <property type="entry name" value="Topo_IA_core_domain"/>
</dbReference>
<keyword evidence="7 14" id="KW-0413">Isomerase</keyword>
<dbReference type="InterPro" id="IPR013497">
    <property type="entry name" value="Topo_IA_cen"/>
</dbReference>
<dbReference type="InterPro" id="IPR003601">
    <property type="entry name" value="Topo_IA_2"/>
</dbReference>
<dbReference type="EC" id="5.6.2.1" evidence="3"/>
<dbReference type="InterPro" id="IPR025589">
    <property type="entry name" value="Toprim_C_rpt"/>
</dbReference>
<dbReference type="SMART" id="SM00437">
    <property type="entry name" value="TOP1Ac"/>
    <property type="match status" value="1"/>
</dbReference>
<dbReference type="InterPro" id="IPR013824">
    <property type="entry name" value="Topo_IA_cen_sub1"/>
</dbReference>
<dbReference type="InterPro" id="IPR013826">
    <property type="entry name" value="Topo_IA_cen_sub3"/>
</dbReference>
<dbReference type="GO" id="GO:0043597">
    <property type="term" value="C:cytoplasmic replication fork"/>
    <property type="evidence" value="ECO:0007669"/>
    <property type="project" value="TreeGrafter"/>
</dbReference>
<evidence type="ECO:0000259" key="13">
    <source>
        <dbReference type="PROSITE" id="PS52039"/>
    </source>
</evidence>
<protein>
    <recommendedName>
        <fullName evidence="3">DNA topoisomerase</fullName>
        <ecNumber evidence="3">5.6.2.1</ecNumber>
    </recommendedName>
    <alternativeName>
        <fullName evidence="11">Omega-protein</fullName>
    </alternativeName>
    <alternativeName>
        <fullName evidence="10">Relaxing enzyme</fullName>
    </alternativeName>
    <alternativeName>
        <fullName evidence="8">Swivelase</fullName>
    </alternativeName>
    <alternativeName>
        <fullName evidence="9">Untwisting enzyme</fullName>
    </alternativeName>
</protein>
<dbReference type="PANTHER" id="PTHR11390">
    <property type="entry name" value="PROKARYOTIC DNA TOPOISOMERASE"/>
    <property type="match status" value="1"/>
</dbReference>
<dbReference type="NCBIfam" id="NF005829">
    <property type="entry name" value="PRK07726.1"/>
    <property type="match status" value="1"/>
</dbReference>
<organism evidence="14 15">
    <name type="scientific">Yersinia thracica</name>
    <dbReference type="NCBI Taxonomy" id="2890319"/>
    <lineage>
        <taxon>Bacteria</taxon>
        <taxon>Pseudomonadati</taxon>
        <taxon>Pseudomonadota</taxon>
        <taxon>Gammaproteobacteria</taxon>
        <taxon>Enterobacterales</taxon>
        <taxon>Yersiniaceae</taxon>
        <taxon>Yersinia</taxon>
    </lineage>
</organism>
<accession>A0A0T9R0Z6</accession>
<keyword evidence="4" id="KW-0479">Metal-binding</keyword>
<dbReference type="PANTHER" id="PTHR11390:SF21">
    <property type="entry name" value="DNA TOPOISOMERASE 3-ALPHA"/>
    <property type="match status" value="1"/>
</dbReference>
<evidence type="ECO:0000256" key="10">
    <source>
        <dbReference type="ARBA" id="ARBA00032235"/>
    </source>
</evidence>
<dbReference type="PROSITE" id="PS50880">
    <property type="entry name" value="TOPRIM"/>
    <property type="match status" value="1"/>
</dbReference>
<evidence type="ECO:0000256" key="1">
    <source>
        <dbReference type="ARBA" id="ARBA00000213"/>
    </source>
</evidence>
<dbReference type="Gene3D" id="3.40.50.140">
    <property type="match status" value="1"/>
</dbReference>
<evidence type="ECO:0000256" key="6">
    <source>
        <dbReference type="ARBA" id="ARBA00023125"/>
    </source>
</evidence>
<comment type="similarity">
    <text evidence="2">Belongs to the type IA topoisomerase family.</text>
</comment>
<dbReference type="InterPro" id="IPR034144">
    <property type="entry name" value="TOPRIM_TopoIII"/>
</dbReference>
<dbReference type="RefSeq" id="WP_050116458.1">
    <property type="nucleotide sequence ID" value="NZ_CQAW01000029.1"/>
</dbReference>
<evidence type="ECO:0000313" key="14">
    <source>
        <dbReference type="EMBL" id="CNI36913.1"/>
    </source>
</evidence>
<evidence type="ECO:0000256" key="5">
    <source>
        <dbReference type="ARBA" id="ARBA00023029"/>
    </source>
</evidence>
<dbReference type="Pfam" id="PF01131">
    <property type="entry name" value="Topoisom_bac"/>
    <property type="match status" value="1"/>
</dbReference>
<dbReference type="InterPro" id="IPR013825">
    <property type="entry name" value="Topo_IA_cen_sub2"/>
</dbReference>
<evidence type="ECO:0000256" key="2">
    <source>
        <dbReference type="ARBA" id="ARBA00009446"/>
    </source>
</evidence>
<dbReference type="Gene3D" id="1.10.290.10">
    <property type="entry name" value="Topoisomerase I, domain 4"/>
    <property type="match status" value="1"/>
</dbReference>
<proteinExistence type="inferred from homology"/>
<dbReference type="InterPro" id="IPR005738">
    <property type="entry name" value="TopoIII"/>
</dbReference>
<dbReference type="Gene3D" id="1.10.460.10">
    <property type="entry name" value="Topoisomerase I, domain 2"/>
    <property type="match status" value="1"/>
</dbReference>
<name>A0A0T9R0Z6_9GAMM</name>
<evidence type="ECO:0000256" key="8">
    <source>
        <dbReference type="ARBA" id="ARBA00030003"/>
    </source>
</evidence>
<dbReference type="GO" id="GO:0006310">
    <property type="term" value="P:DNA recombination"/>
    <property type="evidence" value="ECO:0007669"/>
    <property type="project" value="TreeGrafter"/>
</dbReference>
<keyword evidence="6" id="KW-0238">DNA-binding</keyword>
<dbReference type="AlphaFoldDB" id="A0A0T9R0Z6"/>
<dbReference type="CDD" id="cd00186">
    <property type="entry name" value="TOP1Ac"/>
    <property type="match status" value="1"/>
</dbReference>
<reference evidence="15" key="1">
    <citation type="submission" date="2015-03" db="EMBL/GenBank/DDBJ databases">
        <authorList>
            <consortium name="Pathogen Informatics"/>
            <person name="Murphy D."/>
        </authorList>
    </citation>
    <scope>NUCLEOTIDE SEQUENCE [LARGE SCALE GENOMIC DNA]</scope>
    <source>
        <strain evidence="15">IP6945</strain>
    </source>
</reference>
<dbReference type="NCBIfam" id="TIGR01056">
    <property type="entry name" value="topB"/>
    <property type="match status" value="1"/>
</dbReference>
<evidence type="ECO:0000256" key="7">
    <source>
        <dbReference type="ARBA" id="ARBA00023235"/>
    </source>
</evidence>
<comment type="catalytic activity">
    <reaction evidence="1">
        <text>ATP-independent breakage of single-stranded DNA, followed by passage and rejoining.</text>
        <dbReference type="EC" id="5.6.2.1"/>
    </reaction>
</comment>
<dbReference type="GO" id="GO:0006281">
    <property type="term" value="P:DNA repair"/>
    <property type="evidence" value="ECO:0007669"/>
    <property type="project" value="TreeGrafter"/>
</dbReference>
<evidence type="ECO:0000256" key="3">
    <source>
        <dbReference type="ARBA" id="ARBA00012891"/>
    </source>
</evidence>
<dbReference type="GO" id="GO:0003917">
    <property type="term" value="F:DNA topoisomerase type I (single strand cut, ATP-independent) activity"/>
    <property type="evidence" value="ECO:0007669"/>
    <property type="project" value="UniProtKB-EC"/>
</dbReference>
<dbReference type="SMART" id="SM00493">
    <property type="entry name" value="TOPRIM"/>
    <property type="match status" value="1"/>
</dbReference>
<dbReference type="InterPro" id="IPR006171">
    <property type="entry name" value="TOPRIM_dom"/>
</dbReference>
<dbReference type="Pfam" id="PF01751">
    <property type="entry name" value="Toprim"/>
    <property type="match status" value="1"/>
</dbReference>
<gene>
    <name evidence="14" type="primary">topB_2</name>
    <name evidence="14" type="ORF">ERS008472_03961</name>
</gene>
<dbReference type="PRINTS" id="PR00417">
    <property type="entry name" value="PRTPISMRASEI"/>
</dbReference>
<dbReference type="GO" id="GO:0046872">
    <property type="term" value="F:metal ion binding"/>
    <property type="evidence" value="ECO:0007669"/>
    <property type="project" value="UniProtKB-KW"/>
</dbReference>
<dbReference type="CDD" id="cd03362">
    <property type="entry name" value="TOPRIM_TopoIA_TopoIII"/>
    <property type="match status" value="1"/>
</dbReference>
<feature type="domain" description="Topo IA-type catalytic" evidence="13">
    <location>
        <begin position="149"/>
        <end position="612"/>
    </location>
</feature>
<dbReference type="InterPro" id="IPR000380">
    <property type="entry name" value="Topo_IA"/>
</dbReference>
<dbReference type="Proteomes" id="UP000041882">
    <property type="component" value="Unassembled WGS sequence"/>
</dbReference>
<dbReference type="Gene3D" id="2.70.20.10">
    <property type="entry name" value="Topoisomerase I, domain 3"/>
    <property type="match status" value="1"/>
</dbReference>